<protein>
    <recommendedName>
        <fullName evidence="4">F-box domain-containing protein</fullName>
    </recommendedName>
</protein>
<gene>
    <name evidence="2" type="ORF">VP1G_10641</name>
</gene>
<dbReference type="STRING" id="694573.A0A194UT05"/>
<organism evidence="2 3">
    <name type="scientific">Cytospora mali</name>
    <name type="common">Apple Valsa canker fungus</name>
    <name type="synonym">Valsa mali</name>
    <dbReference type="NCBI Taxonomy" id="578113"/>
    <lineage>
        <taxon>Eukaryota</taxon>
        <taxon>Fungi</taxon>
        <taxon>Dikarya</taxon>
        <taxon>Ascomycota</taxon>
        <taxon>Pezizomycotina</taxon>
        <taxon>Sordariomycetes</taxon>
        <taxon>Sordariomycetidae</taxon>
        <taxon>Diaporthales</taxon>
        <taxon>Cytosporaceae</taxon>
        <taxon>Cytospora</taxon>
    </lineage>
</organism>
<keyword evidence="3" id="KW-1185">Reference proteome</keyword>
<feature type="region of interest" description="Disordered" evidence="1">
    <location>
        <begin position="1"/>
        <end position="45"/>
    </location>
</feature>
<name>A0A194UT05_CYTMA</name>
<reference evidence="3" key="1">
    <citation type="submission" date="2014-12" db="EMBL/GenBank/DDBJ databases">
        <title>Genome Sequence of Valsa Canker Pathogens Uncovers a Specific Adaption of Colonization on Woody Bark.</title>
        <authorList>
            <person name="Yin Z."/>
            <person name="Liu H."/>
            <person name="Gao X."/>
            <person name="Li Z."/>
            <person name="Song N."/>
            <person name="Ke X."/>
            <person name="Dai Q."/>
            <person name="Wu Y."/>
            <person name="Sun Y."/>
            <person name="Xu J.-R."/>
            <person name="Kang Z.K."/>
            <person name="Wang L."/>
            <person name="Huang L."/>
        </authorList>
    </citation>
    <scope>NUCLEOTIDE SEQUENCE [LARGE SCALE GENOMIC DNA]</scope>
    <source>
        <strain evidence="3">SXYL134</strain>
    </source>
</reference>
<proteinExistence type="predicted"/>
<evidence type="ECO:0008006" key="4">
    <source>
        <dbReference type="Google" id="ProtNLM"/>
    </source>
</evidence>
<evidence type="ECO:0000313" key="2">
    <source>
        <dbReference type="EMBL" id="KUI54825.1"/>
    </source>
</evidence>
<dbReference type="EMBL" id="KN714676">
    <property type="protein sequence ID" value="KUI54825.1"/>
    <property type="molecule type" value="Genomic_DNA"/>
</dbReference>
<dbReference type="Proteomes" id="UP000078576">
    <property type="component" value="Unassembled WGS sequence"/>
</dbReference>
<dbReference type="OrthoDB" id="5281164at2759"/>
<evidence type="ECO:0000256" key="1">
    <source>
        <dbReference type="SAM" id="MobiDB-lite"/>
    </source>
</evidence>
<evidence type="ECO:0000313" key="3">
    <source>
        <dbReference type="Proteomes" id="UP000078576"/>
    </source>
</evidence>
<sequence>MTSLFRSRPAPASTKSLDREREPEPVSYGSRRNDSLSPSRPGGAGLMDLPPEIHLLISKELIYPDALSLKHTSRYFYSLVYTGSSHAEAS</sequence>
<dbReference type="InterPro" id="IPR036047">
    <property type="entry name" value="F-box-like_dom_sf"/>
</dbReference>
<dbReference type="SUPFAM" id="SSF81383">
    <property type="entry name" value="F-box domain"/>
    <property type="match status" value="1"/>
</dbReference>
<dbReference type="AlphaFoldDB" id="A0A194UT05"/>
<accession>A0A194UT05</accession>